<organism evidence="3 4">
    <name type="scientific">Humibacter ginsenosidimutans</name>
    <dbReference type="NCBI Taxonomy" id="2599293"/>
    <lineage>
        <taxon>Bacteria</taxon>
        <taxon>Bacillati</taxon>
        <taxon>Actinomycetota</taxon>
        <taxon>Actinomycetes</taxon>
        <taxon>Micrococcales</taxon>
        <taxon>Microbacteriaceae</taxon>
        <taxon>Humibacter</taxon>
    </lineage>
</organism>
<keyword evidence="2" id="KW-0472">Membrane</keyword>
<accession>A0A5B8M4W8</accession>
<evidence type="ECO:0000256" key="2">
    <source>
        <dbReference type="SAM" id="Phobius"/>
    </source>
</evidence>
<evidence type="ECO:0008006" key="5">
    <source>
        <dbReference type="Google" id="ProtNLM"/>
    </source>
</evidence>
<dbReference type="OrthoDB" id="5054050at2"/>
<keyword evidence="4" id="KW-1185">Reference proteome</keyword>
<name>A0A5B8M4W8_9MICO</name>
<feature type="transmembrane region" description="Helical" evidence="2">
    <location>
        <begin position="76"/>
        <end position="95"/>
    </location>
</feature>
<keyword evidence="2" id="KW-0812">Transmembrane</keyword>
<dbReference type="Proteomes" id="UP000320216">
    <property type="component" value="Chromosome"/>
</dbReference>
<dbReference type="EMBL" id="CP042305">
    <property type="protein sequence ID" value="QDZ15271.1"/>
    <property type="molecule type" value="Genomic_DNA"/>
</dbReference>
<dbReference type="RefSeq" id="WP_146320982.1">
    <property type="nucleotide sequence ID" value="NZ_CP042305.1"/>
</dbReference>
<sequence>MTTRPEFDASALAREPNASEVREYVRRLKAEGRYPAATANAPVVYGILIAVQVVVGAGLIVAGLLFVLFFRIPAMGGVSLVLGVLVWVWAVFNLFRLPRTGKDAAGWLRLERFATANGLAFVPRVTRPALPGLVFQQGWGRASNDVLRSTSGRFVEYANYCYRTGNNNNNVLHRWGYVAIKLNRPLPNIVLDSKSNDGLFGSTLPESFRSHQRLSLEGDFDRHFTLYCLAGYEADALYLFTPDIMARFIDKAAPLDVEIVDDWLLLYAPVALSTLDERMWRWLFSLTDALEQKLEQWGRWHDDRADARGTAAVSAESPAQQPGVRQAVAPQTVSAGQVSPEGRRLRRRG</sequence>
<protein>
    <recommendedName>
        <fullName evidence="5">DUF3137 domain-containing protein</fullName>
    </recommendedName>
</protein>
<dbReference type="KEGG" id="huw:FPZ11_11330"/>
<gene>
    <name evidence="3" type="ORF">FPZ11_11330</name>
</gene>
<evidence type="ECO:0000313" key="4">
    <source>
        <dbReference type="Proteomes" id="UP000320216"/>
    </source>
</evidence>
<feature type="transmembrane region" description="Helical" evidence="2">
    <location>
        <begin position="43"/>
        <end position="70"/>
    </location>
</feature>
<reference evidence="3 4" key="1">
    <citation type="submission" date="2019-07" db="EMBL/GenBank/DDBJ databases">
        <title>Full genome sequence of Humibacter sp. WJ7-1.</title>
        <authorList>
            <person name="Im W.-T."/>
        </authorList>
    </citation>
    <scope>NUCLEOTIDE SEQUENCE [LARGE SCALE GENOMIC DNA]</scope>
    <source>
        <strain evidence="3 4">WJ7-1</strain>
    </source>
</reference>
<proteinExistence type="predicted"/>
<evidence type="ECO:0000256" key="1">
    <source>
        <dbReference type="SAM" id="MobiDB-lite"/>
    </source>
</evidence>
<keyword evidence="2" id="KW-1133">Transmembrane helix</keyword>
<dbReference type="AlphaFoldDB" id="A0A5B8M4W8"/>
<feature type="region of interest" description="Disordered" evidence="1">
    <location>
        <begin position="308"/>
        <end position="349"/>
    </location>
</feature>
<evidence type="ECO:0000313" key="3">
    <source>
        <dbReference type="EMBL" id="QDZ15271.1"/>
    </source>
</evidence>